<gene>
    <name evidence="2" type="ORF">HPLM_LOCUS8332</name>
</gene>
<reference evidence="4" key="1">
    <citation type="submission" date="2017-02" db="UniProtKB">
        <authorList>
            <consortium name="WormBaseParasite"/>
        </authorList>
    </citation>
    <scope>IDENTIFICATION</scope>
</reference>
<sequence>MSFIATVLVFLVVNVFIRALGSPVLPVSSDEFMELGISSTENLGSRTAQVTRKPSATNVQSI</sequence>
<dbReference type="AlphaFoldDB" id="A0A0N4WCS4"/>
<evidence type="ECO:0000313" key="3">
    <source>
        <dbReference type="Proteomes" id="UP000268014"/>
    </source>
</evidence>
<name>A0A0N4WCS4_HAEPC</name>
<keyword evidence="3" id="KW-1185">Reference proteome</keyword>
<protein>
    <submittedName>
        <fullName evidence="4">DUF4408 domain-containing protein</fullName>
    </submittedName>
</protein>
<evidence type="ECO:0000256" key="1">
    <source>
        <dbReference type="SAM" id="SignalP"/>
    </source>
</evidence>
<reference evidence="2 3" key="2">
    <citation type="submission" date="2018-11" db="EMBL/GenBank/DDBJ databases">
        <authorList>
            <consortium name="Pathogen Informatics"/>
        </authorList>
    </citation>
    <scope>NUCLEOTIDE SEQUENCE [LARGE SCALE GENOMIC DNA]</scope>
    <source>
        <strain evidence="2 3">MHpl1</strain>
    </source>
</reference>
<dbReference type="EMBL" id="UZAF01016838">
    <property type="protein sequence ID" value="VDO34557.1"/>
    <property type="molecule type" value="Genomic_DNA"/>
</dbReference>
<keyword evidence="1" id="KW-0732">Signal</keyword>
<evidence type="ECO:0000313" key="4">
    <source>
        <dbReference type="WBParaSite" id="HPLM_0000834001-mRNA-1"/>
    </source>
</evidence>
<dbReference type="Proteomes" id="UP000268014">
    <property type="component" value="Unassembled WGS sequence"/>
</dbReference>
<dbReference type="WBParaSite" id="HPLM_0000834001-mRNA-1">
    <property type="protein sequence ID" value="HPLM_0000834001-mRNA-1"/>
    <property type="gene ID" value="HPLM_0000834001"/>
</dbReference>
<feature type="chain" id="PRO_5043123594" evidence="1">
    <location>
        <begin position="20"/>
        <end position="62"/>
    </location>
</feature>
<feature type="signal peptide" evidence="1">
    <location>
        <begin position="1"/>
        <end position="19"/>
    </location>
</feature>
<accession>A0A0N4WCS4</accession>
<proteinExistence type="predicted"/>
<organism evidence="4">
    <name type="scientific">Haemonchus placei</name>
    <name type="common">Barber's pole worm</name>
    <dbReference type="NCBI Taxonomy" id="6290"/>
    <lineage>
        <taxon>Eukaryota</taxon>
        <taxon>Metazoa</taxon>
        <taxon>Ecdysozoa</taxon>
        <taxon>Nematoda</taxon>
        <taxon>Chromadorea</taxon>
        <taxon>Rhabditida</taxon>
        <taxon>Rhabditina</taxon>
        <taxon>Rhabditomorpha</taxon>
        <taxon>Strongyloidea</taxon>
        <taxon>Trichostrongylidae</taxon>
        <taxon>Haemonchus</taxon>
    </lineage>
</organism>
<evidence type="ECO:0000313" key="2">
    <source>
        <dbReference type="EMBL" id="VDO34557.1"/>
    </source>
</evidence>